<evidence type="ECO:0008006" key="7">
    <source>
        <dbReference type="Google" id="ProtNLM"/>
    </source>
</evidence>
<feature type="region of interest" description="Disordered" evidence="4">
    <location>
        <begin position="27"/>
        <end position="86"/>
    </location>
</feature>
<feature type="repeat" description="ANK" evidence="3">
    <location>
        <begin position="377"/>
        <end position="405"/>
    </location>
</feature>
<protein>
    <recommendedName>
        <fullName evidence="7">FAR1 domain-containing protein</fullName>
    </recommendedName>
</protein>
<dbReference type="InterPro" id="IPR036770">
    <property type="entry name" value="Ankyrin_rpt-contain_sf"/>
</dbReference>
<dbReference type="PROSITE" id="PS50088">
    <property type="entry name" value="ANK_REPEAT"/>
    <property type="match status" value="3"/>
</dbReference>
<sequence length="467" mass="51713">MSNYLNQQAFQPPQQFVRAIPIEPPLAGVVANPPKVPTHSQGQNRPSRRAETPILPPQVPTQFRASPSSYRTQQPQQSQQNYHRAGDQQDISFEFTAHAIQALEQSHQNQQQQQQQQQHPQFLPQTPQHGQQPSTQSQEESMQDVEEQEFEMESEGDGDANDETTADADNTTGNNTAKPAESGEPHVAPLVQPITPLQLPKIRPTLKLGPYDTREEAMNTVQEYAIAQGYCLVQSGCAKQKTPGGKYTPVTEVVRVDLMCDRGGTCKNIGTGKRKRPTHKLGCPTRIKLVCRKREASKWFIDIRCEEHNHDLDPRNMESIASYRRWRRVQGGGPSTEPLKERHARTRKPKTIPPVPPPKFHQTGGLNEQPPTAPTGPLHMAALKGQAKILAILLDKGANINALDATGRTALHCAVEGMRFDIVQLLVQRGADVTICDAKGISPLHTAVEKGMEDAVVYFIENGADPN</sequence>
<feature type="compositionally biased region" description="Low complexity" evidence="4">
    <location>
        <begin position="167"/>
        <end position="177"/>
    </location>
</feature>
<feature type="region of interest" description="Disordered" evidence="4">
    <location>
        <begin position="329"/>
        <end position="370"/>
    </location>
</feature>
<dbReference type="PROSITE" id="PS50297">
    <property type="entry name" value="ANK_REP_REGION"/>
    <property type="match status" value="3"/>
</dbReference>
<accession>A0AA39Y1V3</accession>
<feature type="compositionally biased region" description="Polar residues" evidence="4">
    <location>
        <begin position="130"/>
        <end position="140"/>
    </location>
</feature>
<feature type="compositionally biased region" description="Low complexity" evidence="4">
    <location>
        <begin position="105"/>
        <end position="129"/>
    </location>
</feature>
<feature type="compositionally biased region" description="Acidic residues" evidence="4">
    <location>
        <begin position="141"/>
        <end position="166"/>
    </location>
</feature>
<evidence type="ECO:0000256" key="1">
    <source>
        <dbReference type="ARBA" id="ARBA00022737"/>
    </source>
</evidence>
<feature type="region of interest" description="Disordered" evidence="4">
    <location>
        <begin position="105"/>
        <end position="187"/>
    </location>
</feature>
<proteinExistence type="predicted"/>
<feature type="repeat" description="ANK" evidence="3">
    <location>
        <begin position="439"/>
        <end position="467"/>
    </location>
</feature>
<evidence type="ECO:0000256" key="3">
    <source>
        <dbReference type="PROSITE-ProRule" id="PRU00023"/>
    </source>
</evidence>
<keyword evidence="6" id="KW-1185">Reference proteome</keyword>
<keyword evidence="2 3" id="KW-0040">ANK repeat</keyword>
<keyword evidence="1" id="KW-0677">Repeat</keyword>
<evidence type="ECO:0000256" key="4">
    <source>
        <dbReference type="SAM" id="MobiDB-lite"/>
    </source>
</evidence>
<dbReference type="Pfam" id="PF12796">
    <property type="entry name" value="Ank_2"/>
    <property type="match status" value="1"/>
</dbReference>
<gene>
    <name evidence="5" type="ORF">B0T16DRAFT_417693</name>
</gene>
<organism evidence="5 6">
    <name type="scientific">Cercophora newfieldiana</name>
    <dbReference type="NCBI Taxonomy" id="92897"/>
    <lineage>
        <taxon>Eukaryota</taxon>
        <taxon>Fungi</taxon>
        <taxon>Dikarya</taxon>
        <taxon>Ascomycota</taxon>
        <taxon>Pezizomycotina</taxon>
        <taxon>Sordariomycetes</taxon>
        <taxon>Sordariomycetidae</taxon>
        <taxon>Sordariales</taxon>
        <taxon>Lasiosphaeriaceae</taxon>
        <taxon>Cercophora</taxon>
    </lineage>
</organism>
<dbReference type="AlphaFoldDB" id="A0AA39Y1V3"/>
<dbReference type="InterPro" id="IPR002110">
    <property type="entry name" value="Ankyrin_rpt"/>
</dbReference>
<evidence type="ECO:0000313" key="5">
    <source>
        <dbReference type="EMBL" id="KAK0644458.1"/>
    </source>
</evidence>
<dbReference type="SUPFAM" id="SSF48403">
    <property type="entry name" value="Ankyrin repeat"/>
    <property type="match status" value="1"/>
</dbReference>
<dbReference type="Gene3D" id="1.25.40.20">
    <property type="entry name" value="Ankyrin repeat-containing domain"/>
    <property type="match status" value="1"/>
</dbReference>
<evidence type="ECO:0000313" key="6">
    <source>
        <dbReference type="Proteomes" id="UP001174936"/>
    </source>
</evidence>
<name>A0AA39Y1V3_9PEZI</name>
<feature type="repeat" description="ANK" evidence="3">
    <location>
        <begin position="406"/>
        <end position="438"/>
    </location>
</feature>
<dbReference type="Proteomes" id="UP001174936">
    <property type="component" value="Unassembled WGS sequence"/>
</dbReference>
<feature type="non-terminal residue" evidence="5">
    <location>
        <position position="467"/>
    </location>
</feature>
<feature type="compositionally biased region" description="Low complexity" evidence="4">
    <location>
        <begin position="66"/>
        <end position="80"/>
    </location>
</feature>
<dbReference type="EMBL" id="JAULSV010000005">
    <property type="protein sequence ID" value="KAK0644458.1"/>
    <property type="molecule type" value="Genomic_DNA"/>
</dbReference>
<dbReference type="PANTHER" id="PTHR24171">
    <property type="entry name" value="ANKYRIN REPEAT DOMAIN-CONTAINING PROTEIN 39-RELATED"/>
    <property type="match status" value="1"/>
</dbReference>
<comment type="caution">
    <text evidence="5">The sequence shown here is derived from an EMBL/GenBank/DDBJ whole genome shotgun (WGS) entry which is preliminary data.</text>
</comment>
<evidence type="ECO:0000256" key="2">
    <source>
        <dbReference type="ARBA" id="ARBA00023043"/>
    </source>
</evidence>
<dbReference type="SMART" id="SM00248">
    <property type="entry name" value="ANK"/>
    <property type="match status" value="3"/>
</dbReference>
<reference evidence="5" key="1">
    <citation type="submission" date="2023-06" db="EMBL/GenBank/DDBJ databases">
        <title>Genome-scale phylogeny and comparative genomics of the fungal order Sordariales.</title>
        <authorList>
            <consortium name="Lawrence Berkeley National Laboratory"/>
            <person name="Hensen N."/>
            <person name="Bonometti L."/>
            <person name="Westerberg I."/>
            <person name="Brannstrom I.O."/>
            <person name="Guillou S."/>
            <person name="Cros-Aarteil S."/>
            <person name="Calhoun S."/>
            <person name="Haridas S."/>
            <person name="Kuo A."/>
            <person name="Mondo S."/>
            <person name="Pangilinan J."/>
            <person name="Riley R."/>
            <person name="Labutti K."/>
            <person name="Andreopoulos B."/>
            <person name="Lipzen A."/>
            <person name="Chen C."/>
            <person name="Yanf M."/>
            <person name="Daum C."/>
            <person name="Ng V."/>
            <person name="Clum A."/>
            <person name="Steindorff A."/>
            <person name="Ohm R."/>
            <person name="Martin F."/>
            <person name="Silar P."/>
            <person name="Natvig D."/>
            <person name="Lalanne C."/>
            <person name="Gautier V."/>
            <person name="Ament-Velasquez S.L."/>
            <person name="Kruys A."/>
            <person name="Hutchinson M.I."/>
            <person name="Powell A.J."/>
            <person name="Barry K."/>
            <person name="Miller A.N."/>
            <person name="Grigoriev I.V."/>
            <person name="Debuchy R."/>
            <person name="Gladieux P."/>
            <person name="Thoren M.H."/>
            <person name="Johannesson H."/>
        </authorList>
    </citation>
    <scope>NUCLEOTIDE SEQUENCE</scope>
    <source>
        <strain evidence="5">SMH2532-1</strain>
    </source>
</reference>